<dbReference type="InterPro" id="IPR036890">
    <property type="entry name" value="HATPase_C_sf"/>
</dbReference>
<dbReference type="InterPro" id="IPR003594">
    <property type="entry name" value="HATPase_dom"/>
</dbReference>
<dbReference type="Pfam" id="PF13581">
    <property type="entry name" value="HATPase_c_2"/>
    <property type="match status" value="1"/>
</dbReference>
<dbReference type="Gene3D" id="3.30.565.10">
    <property type="entry name" value="Histidine kinase-like ATPase, C-terminal domain"/>
    <property type="match status" value="1"/>
</dbReference>
<evidence type="ECO:0000313" key="4">
    <source>
        <dbReference type="Proteomes" id="UP000031672"/>
    </source>
</evidence>
<feature type="domain" description="Histidine kinase/HSP90-like ATPase" evidence="2">
    <location>
        <begin position="17"/>
        <end position="150"/>
    </location>
</feature>
<name>A0A0C2JIJ1_9VIBR</name>
<dbReference type="AlphaFoldDB" id="A0A0C2JIJ1"/>
<dbReference type="CDD" id="cd16936">
    <property type="entry name" value="HATPase_RsbW-like"/>
    <property type="match status" value="1"/>
</dbReference>
<sequence length="159" mass="17820">MSHNQCRHFNHTYLSSLEASRLASEDLQNFCTSAGIANEFAAQLELCVVEMVNNAFIHAYQEKEGLPIALQLEIEGDARYSTLKLSVSDYGSVMSQQELKKKLDKQFIEPDPEDDSTWLTSGRGFIIVSSLMDSVSLSSENTKNTFLMVKAIEEQFLNA</sequence>
<keyword evidence="1" id="KW-0418">Kinase</keyword>
<dbReference type="PANTHER" id="PTHR35526">
    <property type="entry name" value="ANTI-SIGMA-F FACTOR RSBW-RELATED"/>
    <property type="match status" value="1"/>
</dbReference>
<dbReference type="STRING" id="1461322.OJ16_17875"/>
<comment type="caution">
    <text evidence="3">The sequence shown here is derived from an EMBL/GenBank/DDBJ whole genome shotgun (WGS) entry which is preliminary data.</text>
</comment>
<protein>
    <submittedName>
        <fullName evidence="3">Anti-sigma F factor antagonist</fullName>
    </submittedName>
</protein>
<dbReference type="EMBL" id="JTKH01000024">
    <property type="protein sequence ID" value="KII76645.1"/>
    <property type="molecule type" value="Genomic_DNA"/>
</dbReference>
<dbReference type="OrthoDB" id="5624604at2"/>
<dbReference type="RefSeq" id="WP_040992616.1">
    <property type="nucleotide sequence ID" value="NZ_JTKH01000024.1"/>
</dbReference>
<reference evidence="3 4" key="1">
    <citation type="submission" date="2014-11" db="EMBL/GenBank/DDBJ databases">
        <title>Draft Genome Sequence of Vibrio piscirenalis strains CECT 8603T and CECT 8604, two marine Gammaproteobacterium isolated from cultured gilthead sea bream (Sparus aurata).</title>
        <authorList>
            <person name="Arahal D.R."/>
            <person name="Rodrigo-Torres L."/>
            <person name="Lucena T."/>
            <person name="Pujalte M.J."/>
        </authorList>
    </citation>
    <scope>NUCLEOTIDE SEQUENCE [LARGE SCALE GENOMIC DNA]</scope>
    <source>
        <strain evidence="3 4">DCR 1-4-2</strain>
    </source>
</reference>
<dbReference type="PANTHER" id="PTHR35526:SF3">
    <property type="entry name" value="ANTI-SIGMA-F FACTOR RSBW"/>
    <property type="match status" value="1"/>
</dbReference>
<dbReference type="SUPFAM" id="SSF55874">
    <property type="entry name" value="ATPase domain of HSP90 chaperone/DNA topoisomerase II/histidine kinase"/>
    <property type="match status" value="1"/>
</dbReference>
<evidence type="ECO:0000259" key="2">
    <source>
        <dbReference type="Pfam" id="PF13581"/>
    </source>
</evidence>
<gene>
    <name evidence="3" type="ORF">OJ16_17875</name>
</gene>
<keyword evidence="1" id="KW-0723">Serine/threonine-protein kinase</keyword>
<organism evidence="3 4">
    <name type="scientific">Vibrio renipiscarius</name>
    <dbReference type="NCBI Taxonomy" id="1461322"/>
    <lineage>
        <taxon>Bacteria</taxon>
        <taxon>Pseudomonadati</taxon>
        <taxon>Pseudomonadota</taxon>
        <taxon>Gammaproteobacteria</taxon>
        <taxon>Vibrionales</taxon>
        <taxon>Vibrionaceae</taxon>
        <taxon>Vibrio</taxon>
    </lineage>
</organism>
<keyword evidence="4" id="KW-1185">Reference proteome</keyword>
<accession>A0A0C2JIJ1</accession>
<dbReference type="GO" id="GO:0004674">
    <property type="term" value="F:protein serine/threonine kinase activity"/>
    <property type="evidence" value="ECO:0007669"/>
    <property type="project" value="UniProtKB-KW"/>
</dbReference>
<dbReference type="Proteomes" id="UP000031672">
    <property type="component" value="Unassembled WGS sequence"/>
</dbReference>
<evidence type="ECO:0000313" key="3">
    <source>
        <dbReference type="EMBL" id="KII76645.1"/>
    </source>
</evidence>
<proteinExistence type="predicted"/>
<accession>A0A0C2NJY6</accession>
<dbReference type="InterPro" id="IPR050267">
    <property type="entry name" value="Anti-sigma-factor_SerPK"/>
</dbReference>
<keyword evidence="1" id="KW-0808">Transferase</keyword>
<evidence type="ECO:0000256" key="1">
    <source>
        <dbReference type="ARBA" id="ARBA00022527"/>
    </source>
</evidence>